<proteinExistence type="predicted"/>
<evidence type="ECO:0000313" key="2">
    <source>
        <dbReference type="Proteomes" id="UP000177579"/>
    </source>
</evidence>
<evidence type="ECO:0008006" key="3">
    <source>
        <dbReference type="Google" id="ProtNLM"/>
    </source>
</evidence>
<organism evidence="1 2">
    <name type="scientific">Candidatus Falkowbacteria bacterium RIFOXYD2_FULL_34_120</name>
    <dbReference type="NCBI Taxonomy" id="1798007"/>
    <lineage>
        <taxon>Bacteria</taxon>
        <taxon>Candidatus Falkowiibacteriota</taxon>
    </lineage>
</organism>
<name>A0A1F5TQY6_9BACT</name>
<dbReference type="AlphaFoldDB" id="A0A1F5TQY6"/>
<protein>
    <recommendedName>
        <fullName evidence="3">Xylose isomerase-like TIM barrel domain-containing protein</fullName>
    </recommendedName>
</protein>
<reference evidence="1 2" key="1">
    <citation type="journal article" date="2016" name="Nat. Commun.">
        <title>Thousands of microbial genomes shed light on interconnected biogeochemical processes in an aquifer system.</title>
        <authorList>
            <person name="Anantharaman K."/>
            <person name="Brown C.T."/>
            <person name="Hug L.A."/>
            <person name="Sharon I."/>
            <person name="Castelle C.J."/>
            <person name="Probst A.J."/>
            <person name="Thomas B.C."/>
            <person name="Singh A."/>
            <person name="Wilkins M.J."/>
            <person name="Karaoz U."/>
            <person name="Brodie E.L."/>
            <person name="Williams K.H."/>
            <person name="Hubbard S.S."/>
            <person name="Banfield J.F."/>
        </authorList>
    </citation>
    <scope>NUCLEOTIDE SEQUENCE [LARGE SCALE GENOMIC DNA]</scope>
</reference>
<evidence type="ECO:0000313" key="1">
    <source>
        <dbReference type="EMBL" id="OGF41380.1"/>
    </source>
</evidence>
<dbReference type="InterPro" id="IPR036237">
    <property type="entry name" value="Xyl_isomerase-like_sf"/>
</dbReference>
<gene>
    <name evidence="1" type="ORF">A2531_07270</name>
</gene>
<sequence length="246" mass="28495">MITIGLTTGFLYNHLLPCNKQEKPVSHEMIKRCSNLGCNAIEFNCIGGFYDTSLADLKRIQRKDLLNFKHVSVHAPCREARFDNSKKVREILYLLETESRRLGIDLVVFHPDTVDDWNIFQDFNIPMAIENLDNNKRAFKAVADIGKIFKLLPKCRFVLDVNHCKANDPSMGLAQDFIDSFKDRIVEIHVSGFRVYHYPIYKTKQTEILDAIHNPNLPMIIESACKSEQDAKNEIEYIKSYFQKHI</sequence>
<dbReference type="SUPFAM" id="SSF51658">
    <property type="entry name" value="Xylose isomerase-like"/>
    <property type="match status" value="1"/>
</dbReference>
<dbReference type="Gene3D" id="3.20.20.150">
    <property type="entry name" value="Divalent-metal-dependent TIM barrel enzymes"/>
    <property type="match status" value="1"/>
</dbReference>
<dbReference type="Proteomes" id="UP000177579">
    <property type="component" value="Unassembled WGS sequence"/>
</dbReference>
<comment type="caution">
    <text evidence="1">The sequence shown here is derived from an EMBL/GenBank/DDBJ whole genome shotgun (WGS) entry which is preliminary data.</text>
</comment>
<dbReference type="EMBL" id="MFGO01000010">
    <property type="protein sequence ID" value="OGF41380.1"/>
    <property type="molecule type" value="Genomic_DNA"/>
</dbReference>
<accession>A0A1F5TQY6</accession>